<accession>A0A345T5X7</accession>
<keyword evidence="2" id="KW-1185">Reference proteome</keyword>
<name>A0A345T5X7_9ACTN</name>
<dbReference type="OrthoDB" id="8523426at2"/>
<dbReference type="EMBL" id="CP031264">
    <property type="protein sequence ID" value="AXI81382.1"/>
    <property type="molecule type" value="Genomic_DNA"/>
</dbReference>
<organism evidence="1 2">
    <name type="scientific">Peterkaempfera bronchialis</name>
    <dbReference type="NCBI Taxonomy" id="2126346"/>
    <lineage>
        <taxon>Bacteria</taxon>
        <taxon>Bacillati</taxon>
        <taxon>Actinomycetota</taxon>
        <taxon>Actinomycetes</taxon>
        <taxon>Kitasatosporales</taxon>
        <taxon>Streptomycetaceae</taxon>
        <taxon>Peterkaempfera</taxon>
    </lineage>
</organism>
<dbReference type="SUPFAM" id="SSF51395">
    <property type="entry name" value="FMN-linked oxidoreductases"/>
    <property type="match status" value="1"/>
</dbReference>
<evidence type="ECO:0008006" key="3">
    <source>
        <dbReference type="Google" id="ProtNLM"/>
    </source>
</evidence>
<dbReference type="PANTHER" id="PTHR22893">
    <property type="entry name" value="NADH OXIDOREDUCTASE-RELATED"/>
    <property type="match status" value="1"/>
</dbReference>
<dbReference type="GO" id="GO:0016491">
    <property type="term" value="F:oxidoreductase activity"/>
    <property type="evidence" value="ECO:0007669"/>
    <property type="project" value="InterPro"/>
</dbReference>
<dbReference type="InterPro" id="IPR045247">
    <property type="entry name" value="Oye-like"/>
</dbReference>
<proteinExistence type="predicted"/>
<protein>
    <recommendedName>
        <fullName evidence="3">NADH:flavin oxidoreductase/NADH oxidase N-terminal domain-containing protein</fullName>
    </recommendedName>
</protein>
<evidence type="ECO:0000313" key="1">
    <source>
        <dbReference type="EMBL" id="AXI81382.1"/>
    </source>
</evidence>
<dbReference type="Gene3D" id="3.20.20.70">
    <property type="entry name" value="Aldolase class I"/>
    <property type="match status" value="1"/>
</dbReference>
<sequence>MRGHDHFHGPVHQRRCREPQRFTADDRTLADYDALMAELNGHPVAYLHLRGPAPASPGGTPDFDAIARYRRRFDGPLIANHGFDRESGNAVIEAGTADAVSSATHFIANPDLVSRFALGRDLATGDPATYYTGAAGGYVDYPVSGWRDSAAQGVGEAAAARDQSSCS</sequence>
<dbReference type="RefSeq" id="WP_111489263.1">
    <property type="nucleotide sequence ID" value="NZ_CP031264.1"/>
</dbReference>
<dbReference type="InterPro" id="IPR013785">
    <property type="entry name" value="Aldolase_TIM"/>
</dbReference>
<dbReference type="Proteomes" id="UP000249340">
    <property type="component" value="Chromosome"/>
</dbReference>
<reference evidence="2" key="1">
    <citation type="submission" date="2018-07" db="EMBL/GenBank/DDBJ databases">
        <title>Streptacidiphilus bronchialis DSM 106435 chromosome.</title>
        <authorList>
            <person name="Batra D."/>
            <person name="Gulvik C.A."/>
        </authorList>
    </citation>
    <scope>NUCLEOTIDE SEQUENCE [LARGE SCALE GENOMIC DNA]</scope>
    <source>
        <strain evidence="2">DSM 106435</strain>
    </source>
</reference>
<dbReference type="GO" id="GO:0010181">
    <property type="term" value="F:FMN binding"/>
    <property type="evidence" value="ECO:0007669"/>
    <property type="project" value="InterPro"/>
</dbReference>
<gene>
    <name evidence="1" type="ORF">C7M71_013340</name>
</gene>
<evidence type="ECO:0000313" key="2">
    <source>
        <dbReference type="Proteomes" id="UP000249340"/>
    </source>
</evidence>
<dbReference type="PANTHER" id="PTHR22893:SF91">
    <property type="entry name" value="NADPH DEHYDROGENASE 2-RELATED"/>
    <property type="match status" value="1"/>
</dbReference>
<dbReference type="AlphaFoldDB" id="A0A345T5X7"/>
<dbReference type="KEGG" id="stri:C7M71_013340"/>